<feature type="compositionally biased region" description="Basic residues" evidence="1">
    <location>
        <begin position="95"/>
        <end position="104"/>
    </location>
</feature>
<dbReference type="AlphaFoldDB" id="A0AA37IIP3"/>
<protein>
    <submittedName>
        <fullName evidence="2">Uncharacterized protein</fullName>
    </submittedName>
</protein>
<accession>A0AA37IIP3</accession>
<dbReference type="RefSeq" id="WP_238217701.1">
    <property type="nucleotide sequence ID" value="NZ_BPUS01000030.1"/>
</dbReference>
<proteinExistence type="predicted"/>
<feature type="region of interest" description="Disordered" evidence="1">
    <location>
        <begin position="45"/>
        <end position="74"/>
    </location>
</feature>
<feature type="compositionally biased region" description="Basic and acidic residues" evidence="1">
    <location>
        <begin position="107"/>
        <end position="117"/>
    </location>
</feature>
<evidence type="ECO:0000313" key="3">
    <source>
        <dbReference type="Proteomes" id="UP001055111"/>
    </source>
</evidence>
<feature type="compositionally biased region" description="Basic and acidic residues" evidence="1">
    <location>
        <begin position="45"/>
        <end position="56"/>
    </location>
</feature>
<name>A0AA37IIP3_9BURK</name>
<evidence type="ECO:0000256" key="1">
    <source>
        <dbReference type="SAM" id="MobiDB-lite"/>
    </source>
</evidence>
<feature type="region of interest" description="Disordered" evidence="1">
    <location>
        <begin position="93"/>
        <end position="134"/>
    </location>
</feature>
<comment type="caution">
    <text evidence="2">The sequence shown here is derived from an EMBL/GenBank/DDBJ whole genome shotgun (WGS) entry which is preliminary data.</text>
</comment>
<dbReference type="Proteomes" id="UP001055111">
    <property type="component" value="Unassembled WGS sequence"/>
</dbReference>
<dbReference type="EMBL" id="BPUS01000030">
    <property type="protein sequence ID" value="GJH30053.1"/>
    <property type="molecule type" value="Genomic_DNA"/>
</dbReference>
<evidence type="ECO:0000313" key="2">
    <source>
        <dbReference type="EMBL" id="GJH30053.1"/>
    </source>
</evidence>
<gene>
    <name evidence="2" type="ORF">CBA19CS42_36075</name>
</gene>
<sequence length="134" mass="15785">MYPKIKVELINEYASVDIVAKGHYAGVRFGEELAKDMISVRMDQDVRNTRDRRDVVFQEPQTAPDGSRSHRVRLHQTSHECLVRKKRWAQPPRPALRRLLRRQPVKLQEEIRPKSTDRIQPPSRNRRSQTAVRP</sequence>
<reference evidence="2" key="1">
    <citation type="submission" date="2022-09" db="EMBL/GenBank/DDBJ databases">
        <title>Isolation and characterization of 3-chlorobenzoate degrading bacteria from soils in Shizuoka.</title>
        <authorList>
            <person name="Ifat A."/>
            <person name="Ogawa N."/>
            <person name="Kimbara K."/>
            <person name="Moriuchi R."/>
            <person name="Dohra H."/>
            <person name="Shintani M."/>
        </authorList>
    </citation>
    <scope>NUCLEOTIDE SEQUENCE</scope>
    <source>
        <strain evidence="2">19CS4-2</strain>
    </source>
</reference>
<organism evidence="2 3">
    <name type="scientific">Caballeronia novacaledonica</name>
    <dbReference type="NCBI Taxonomy" id="1544861"/>
    <lineage>
        <taxon>Bacteria</taxon>
        <taxon>Pseudomonadati</taxon>
        <taxon>Pseudomonadota</taxon>
        <taxon>Betaproteobacteria</taxon>
        <taxon>Burkholderiales</taxon>
        <taxon>Burkholderiaceae</taxon>
        <taxon>Caballeronia</taxon>
    </lineage>
</organism>